<protein>
    <submittedName>
        <fullName evidence="4">DUF4384 domain-containing protein</fullName>
    </submittedName>
</protein>
<dbReference type="Pfam" id="PF14326">
    <property type="entry name" value="DUF4384"/>
    <property type="match status" value="1"/>
</dbReference>
<evidence type="ECO:0000313" key="4">
    <source>
        <dbReference type="EMBL" id="MPY65903.1"/>
    </source>
</evidence>
<evidence type="ECO:0000256" key="1">
    <source>
        <dbReference type="SAM" id="MobiDB-lite"/>
    </source>
</evidence>
<dbReference type="InterPro" id="IPR013207">
    <property type="entry name" value="LGFP"/>
</dbReference>
<reference evidence="4 5" key="1">
    <citation type="submission" date="2019-10" db="EMBL/GenBank/DDBJ databases">
        <title>Deinococcus sp. isolated from soil.</title>
        <authorList>
            <person name="Li Y."/>
            <person name="Wang J."/>
        </authorList>
    </citation>
    <scope>NUCLEOTIDE SEQUENCE [LARGE SCALE GENOMIC DNA]</scope>
    <source>
        <strain evidence="4 5">SDU3-2</strain>
    </source>
</reference>
<feature type="domain" description="DUF4384" evidence="3">
    <location>
        <begin position="56"/>
        <end position="136"/>
    </location>
</feature>
<sequence length="418" mass="44908">MRHSLTAALTLSALLGTAGAAEPRLSAQSIIVNPSQPSLDVQVWVNKDASGTRNPVYRRGERITIGVKTNRDAYVYLFNVNANGQIDLFFPNAYEENNFVRANTNRTFPGRNASYTLTVGGPNGQDRLLALASTQPLNLNDVARFVEGEGFAQVQVRGQDNLARALSIVVRPLPANSWVTDVVTFRVGNAAQGGATGTVTETPVQPAPAPVQPVPTPPVSVQPMPSQPVTQIQPGEKRDGSFDTAMVEAYARLKGPESLGQATTYAVPWGDGLWQKFRGVAAYGDAVLLHANGSSRAYAVHGRILERYLALAQAENGGTRPPSRLGWAAADEKVIPRNPYGTTGLYGYFQNGALYSSEKYGTFWLQGAILKTYQGLGGSGSFLGFPTRDQYLLSGAWAADFEGGTLRTVNGVVKVYRK</sequence>
<dbReference type="InterPro" id="IPR025493">
    <property type="entry name" value="DUF4384"/>
</dbReference>
<feature type="compositionally biased region" description="Low complexity" evidence="1">
    <location>
        <begin position="221"/>
        <end position="231"/>
    </location>
</feature>
<feature type="chain" id="PRO_5030544880" evidence="2">
    <location>
        <begin position="21"/>
        <end position="418"/>
    </location>
</feature>
<keyword evidence="2" id="KW-0732">Signal</keyword>
<evidence type="ECO:0000256" key="2">
    <source>
        <dbReference type="SAM" id="SignalP"/>
    </source>
</evidence>
<dbReference type="EMBL" id="WBSL01000001">
    <property type="protein sequence ID" value="MPY65903.1"/>
    <property type="molecule type" value="Genomic_DNA"/>
</dbReference>
<keyword evidence="5" id="KW-1185">Reference proteome</keyword>
<feature type="signal peptide" evidence="2">
    <location>
        <begin position="1"/>
        <end position="20"/>
    </location>
</feature>
<dbReference type="PANTHER" id="PTHR36194">
    <property type="entry name" value="S-LAYER-LIKE PROTEIN"/>
    <property type="match status" value="1"/>
</dbReference>
<dbReference type="RefSeq" id="WP_152869171.1">
    <property type="nucleotide sequence ID" value="NZ_WBSL01000001.1"/>
</dbReference>
<feature type="compositionally biased region" description="Pro residues" evidence="1">
    <location>
        <begin position="205"/>
        <end position="220"/>
    </location>
</feature>
<evidence type="ECO:0000313" key="5">
    <source>
        <dbReference type="Proteomes" id="UP000484842"/>
    </source>
</evidence>
<dbReference type="Proteomes" id="UP000484842">
    <property type="component" value="Unassembled WGS sequence"/>
</dbReference>
<feature type="region of interest" description="Disordered" evidence="1">
    <location>
        <begin position="194"/>
        <end position="238"/>
    </location>
</feature>
<dbReference type="PANTHER" id="PTHR36194:SF1">
    <property type="entry name" value="S-LAYER-LIKE PROTEIN"/>
    <property type="match status" value="1"/>
</dbReference>
<organism evidence="4 5">
    <name type="scientific">Deinococcus terrestris</name>
    <dbReference type="NCBI Taxonomy" id="2651870"/>
    <lineage>
        <taxon>Bacteria</taxon>
        <taxon>Thermotogati</taxon>
        <taxon>Deinococcota</taxon>
        <taxon>Deinococci</taxon>
        <taxon>Deinococcales</taxon>
        <taxon>Deinococcaceae</taxon>
        <taxon>Deinococcus</taxon>
    </lineage>
</organism>
<name>A0A7X1NU85_9DEIO</name>
<proteinExistence type="predicted"/>
<gene>
    <name evidence="4" type="ORF">F8S09_04210</name>
</gene>
<evidence type="ECO:0000259" key="3">
    <source>
        <dbReference type="Pfam" id="PF14326"/>
    </source>
</evidence>
<accession>A0A7X1NU85</accession>
<comment type="caution">
    <text evidence="4">The sequence shown here is derived from an EMBL/GenBank/DDBJ whole genome shotgun (WGS) entry which is preliminary data.</text>
</comment>
<dbReference type="Pfam" id="PF08310">
    <property type="entry name" value="LGFP"/>
    <property type="match status" value="1"/>
</dbReference>
<dbReference type="AlphaFoldDB" id="A0A7X1NU85"/>